<proteinExistence type="predicted"/>
<gene>
    <name evidence="2" type="ORF">XELAEV_18000706mg</name>
</gene>
<protein>
    <recommendedName>
        <fullName evidence="3">Secreted protein</fullName>
    </recommendedName>
</protein>
<name>A0A974BPF0_XENLA</name>
<keyword evidence="1" id="KW-0732">Signal</keyword>
<dbReference type="Proteomes" id="UP000694892">
    <property type="component" value="Unassembled WGS sequence"/>
</dbReference>
<evidence type="ECO:0008006" key="3">
    <source>
        <dbReference type="Google" id="ProtNLM"/>
    </source>
</evidence>
<feature type="chain" id="PRO_5037124439" description="Secreted protein" evidence="1">
    <location>
        <begin position="23"/>
        <end position="67"/>
    </location>
</feature>
<organism evidence="2">
    <name type="scientific">Xenopus laevis</name>
    <name type="common">African clawed frog</name>
    <dbReference type="NCBI Taxonomy" id="8355"/>
    <lineage>
        <taxon>Eukaryota</taxon>
        <taxon>Metazoa</taxon>
        <taxon>Chordata</taxon>
        <taxon>Craniata</taxon>
        <taxon>Vertebrata</taxon>
        <taxon>Euteleostomi</taxon>
        <taxon>Amphibia</taxon>
        <taxon>Batrachia</taxon>
        <taxon>Anura</taxon>
        <taxon>Pipoidea</taxon>
        <taxon>Pipidae</taxon>
        <taxon>Xenopodinae</taxon>
        <taxon>Xenopus</taxon>
        <taxon>Xenopus</taxon>
    </lineage>
</organism>
<sequence>MVGRLDKIFFFFFFFFFFLRQGSRPPISLSKGMAVRKSPWRRVACGDNKQRYEWKPCGSMYPIMQST</sequence>
<reference evidence="2" key="1">
    <citation type="submission" date="2016-05" db="EMBL/GenBank/DDBJ databases">
        <title>WGS assembly of Xenopus laevis.</title>
        <authorList>
            <person name="Session A."/>
            <person name="Uno Y."/>
            <person name="Kwon T."/>
            <person name="Chapman J."/>
            <person name="Toyoda A."/>
            <person name="Takahashi S."/>
            <person name="Fukui A."/>
            <person name="Hikosaka A."/>
            <person name="Putnam N."/>
            <person name="Stites J."/>
            <person name="Van Heeringen S."/>
            <person name="Quigley I."/>
            <person name="Heinz S."/>
            <person name="Hellsten U."/>
            <person name="Lyons J."/>
            <person name="Suzuki A."/>
            <person name="Kondo M."/>
            <person name="Ogino H."/>
            <person name="Ochi H."/>
            <person name="Bogdanovic O."/>
            <person name="Lister R."/>
            <person name="Georgiou G."/>
            <person name="Paranjpe S."/>
            <person name="Van Kruijsbergen I."/>
            <person name="Mozaffari S."/>
            <person name="Shu S."/>
            <person name="Schmutz J."/>
            <person name="Jenkins J."/>
            <person name="Grimwood J."/>
            <person name="Carlson J."/>
            <person name="Mitros T."/>
            <person name="Simakov O."/>
            <person name="Heald R."/>
            <person name="Miller K."/>
            <person name="Haudenschild C."/>
            <person name="Kuroki Y."/>
            <person name="Tanaka T."/>
            <person name="Michiue T."/>
            <person name="Watanabe M."/>
            <person name="Kinoshita T."/>
            <person name="Ohta Y."/>
            <person name="Mawaribuchi S."/>
            <person name="Suzuki Y."/>
            <person name="Haramoto Y."/>
            <person name="Yamamoto T."/>
            <person name="Takagi C."/>
            <person name="Kitzman J."/>
            <person name="Shendure J."/>
            <person name="Nakayama T."/>
            <person name="Izutsu Y."/>
            <person name="Robert J."/>
            <person name="Dichmann D."/>
            <person name="Flajnik M."/>
            <person name="Houston D."/>
            <person name="Marcotte E."/>
            <person name="Wallingford J."/>
            <person name="Ito Y."/>
            <person name="Asashima M."/>
            <person name="Ueno N."/>
            <person name="Matsuda Y."/>
            <person name="Jan Veenstra G."/>
            <person name="Fujiyama A."/>
            <person name="Harland R."/>
            <person name="Taira M."/>
            <person name="Rokhsar D.S."/>
        </authorList>
    </citation>
    <scope>NUCLEOTIDE SEQUENCE</scope>
    <source>
        <strain evidence="2">J</strain>
        <tissue evidence="2">Blood</tissue>
    </source>
</reference>
<feature type="signal peptide" evidence="1">
    <location>
        <begin position="1"/>
        <end position="22"/>
    </location>
</feature>
<evidence type="ECO:0000256" key="1">
    <source>
        <dbReference type="SAM" id="SignalP"/>
    </source>
</evidence>
<dbReference type="AlphaFoldDB" id="A0A974BPF0"/>
<accession>A0A974BPF0</accession>
<evidence type="ECO:0000313" key="2">
    <source>
        <dbReference type="EMBL" id="OCT55561.1"/>
    </source>
</evidence>
<dbReference type="EMBL" id="KV483817">
    <property type="protein sequence ID" value="OCT55561.1"/>
    <property type="molecule type" value="Genomic_DNA"/>
</dbReference>